<name>F2UG93_SALR5</name>
<evidence type="ECO:0000313" key="2">
    <source>
        <dbReference type="EMBL" id="EGD75643.1"/>
    </source>
</evidence>
<feature type="compositionally biased region" description="Low complexity" evidence="1">
    <location>
        <begin position="86"/>
        <end position="101"/>
    </location>
</feature>
<evidence type="ECO:0000313" key="3">
    <source>
        <dbReference type="Proteomes" id="UP000007799"/>
    </source>
</evidence>
<evidence type="ECO:0000256" key="1">
    <source>
        <dbReference type="SAM" id="MobiDB-lite"/>
    </source>
</evidence>
<dbReference type="AlphaFoldDB" id="F2UG93"/>
<dbReference type="KEGG" id="sre:PTSG_07760"/>
<dbReference type="OrthoDB" id="10044099at2759"/>
<keyword evidence="3" id="KW-1185">Reference proteome</keyword>
<feature type="compositionally biased region" description="Polar residues" evidence="1">
    <location>
        <begin position="118"/>
        <end position="128"/>
    </location>
</feature>
<dbReference type="OMA" id="RACAHAM"/>
<organism evidence="3">
    <name type="scientific">Salpingoeca rosetta (strain ATCC 50818 / BSB-021)</name>
    <dbReference type="NCBI Taxonomy" id="946362"/>
    <lineage>
        <taxon>Eukaryota</taxon>
        <taxon>Choanoflagellata</taxon>
        <taxon>Craspedida</taxon>
        <taxon>Salpingoecidae</taxon>
        <taxon>Salpingoeca</taxon>
    </lineage>
</organism>
<protein>
    <submittedName>
        <fullName evidence="2">Uncharacterized protein</fullName>
    </submittedName>
</protein>
<reference evidence="2" key="1">
    <citation type="submission" date="2009-08" db="EMBL/GenBank/DDBJ databases">
        <title>Annotation of Salpingoeca rosetta.</title>
        <authorList>
            <consortium name="The Broad Institute Genome Sequencing Platform"/>
            <person name="Russ C."/>
            <person name="Cuomo C."/>
            <person name="Burger G."/>
            <person name="Gray M.W."/>
            <person name="Holland P.W.H."/>
            <person name="King N."/>
            <person name="Lang F.B.F."/>
            <person name="Roger A.J."/>
            <person name="Ruiz-Trillo I."/>
            <person name="Young S.K."/>
            <person name="Zeng Q."/>
            <person name="Gargeya S."/>
            <person name="Alvarado L."/>
            <person name="Berlin A."/>
            <person name="Chapman S.B."/>
            <person name="Chen Z."/>
            <person name="Freedman E."/>
            <person name="Gellesch M."/>
            <person name="Goldberg J."/>
            <person name="Griggs A."/>
            <person name="Gujja S."/>
            <person name="Heilman E."/>
            <person name="Heiman D."/>
            <person name="Howarth C."/>
            <person name="Mehta T."/>
            <person name="Neiman D."/>
            <person name="Pearson M."/>
            <person name="Roberts A."/>
            <person name="Saif S."/>
            <person name="Shea T."/>
            <person name="Shenoy N."/>
            <person name="Sisk P."/>
            <person name="Stolte C."/>
            <person name="Sykes S."/>
            <person name="White J."/>
            <person name="Yandava C."/>
            <person name="Haas B."/>
            <person name="Nusbaum C."/>
            <person name="Birren B."/>
        </authorList>
    </citation>
    <scope>NUCLEOTIDE SEQUENCE [LARGE SCALE GENOMIC DNA]</scope>
    <source>
        <strain evidence="2">ATCC 50818</strain>
    </source>
</reference>
<dbReference type="RefSeq" id="XP_004991564.1">
    <property type="nucleotide sequence ID" value="XM_004991507.1"/>
</dbReference>
<dbReference type="EMBL" id="GL832973">
    <property type="protein sequence ID" value="EGD75643.1"/>
    <property type="molecule type" value="Genomic_DNA"/>
</dbReference>
<dbReference type="Proteomes" id="UP000007799">
    <property type="component" value="Unassembled WGS sequence"/>
</dbReference>
<proteinExistence type="predicted"/>
<dbReference type="GeneID" id="16072124"/>
<dbReference type="InParanoid" id="F2UG93"/>
<accession>F2UG93</accession>
<sequence>MWQQRALRSAWSDRITWLAYVATNSAPEARIDRHGLQMKSTPSNAARERQQHEASSQATVARSRPRSRSQERIHHSAYGVTPPAAPQQHQQPQQQQYYPPATGYGQSHPAQAPPPNPVSQQDLEQMSLTDLERLLAQ</sequence>
<feature type="region of interest" description="Disordered" evidence="1">
    <location>
        <begin position="28"/>
        <end position="137"/>
    </location>
</feature>
<gene>
    <name evidence="2" type="ORF">PTSG_07760</name>
</gene>